<evidence type="ECO:0000313" key="1">
    <source>
        <dbReference type="EMBL" id="GBM09256.1"/>
    </source>
</evidence>
<comment type="caution">
    <text evidence="1">The sequence shown here is derived from an EMBL/GenBank/DDBJ whole genome shotgun (WGS) entry which is preliminary data.</text>
</comment>
<organism evidence="1 2">
    <name type="scientific">Araneus ventricosus</name>
    <name type="common">Orbweaver spider</name>
    <name type="synonym">Epeira ventricosa</name>
    <dbReference type="NCBI Taxonomy" id="182803"/>
    <lineage>
        <taxon>Eukaryota</taxon>
        <taxon>Metazoa</taxon>
        <taxon>Ecdysozoa</taxon>
        <taxon>Arthropoda</taxon>
        <taxon>Chelicerata</taxon>
        <taxon>Arachnida</taxon>
        <taxon>Araneae</taxon>
        <taxon>Araneomorphae</taxon>
        <taxon>Entelegynae</taxon>
        <taxon>Araneoidea</taxon>
        <taxon>Araneidae</taxon>
        <taxon>Araneus</taxon>
    </lineage>
</organism>
<accession>A0A4Y2CZE5</accession>
<proteinExistence type="predicted"/>
<reference evidence="1 2" key="1">
    <citation type="journal article" date="2019" name="Sci. Rep.">
        <title>Orb-weaving spider Araneus ventricosus genome elucidates the spidroin gene catalogue.</title>
        <authorList>
            <person name="Kono N."/>
            <person name="Nakamura H."/>
            <person name="Ohtoshi R."/>
            <person name="Moran D.A.P."/>
            <person name="Shinohara A."/>
            <person name="Yoshida Y."/>
            <person name="Fujiwara M."/>
            <person name="Mori M."/>
            <person name="Tomita M."/>
            <person name="Arakawa K."/>
        </authorList>
    </citation>
    <scope>NUCLEOTIDE SEQUENCE [LARGE SCALE GENOMIC DNA]</scope>
</reference>
<dbReference type="AlphaFoldDB" id="A0A4Y2CZE5"/>
<dbReference type="Proteomes" id="UP000499080">
    <property type="component" value="Unassembled WGS sequence"/>
</dbReference>
<name>A0A4Y2CZE5_ARAVE</name>
<keyword evidence="2" id="KW-1185">Reference proteome</keyword>
<dbReference type="EMBL" id="BGPR01000267">
    <property type="protein sequence ID" value="GBM09256.1"/>
    <property type="molecule type" value="Genomic_DNA"/>
</dbReference>
<evidence type="ECO:0000313" key="2">
    <source>
        <dbReference type="Proteomes" id="UP000499080"/>
    </source>
</evidence>
<gene>
    <name evidence="1" type="ORF">AVEN_59236_1</name>
</gene>
<protein>
    <submittedName>
        <fullName evidence="1">Uncharacterized protein</fullName>
    </submittedName>
</protein>
<sequence length="144" mass="16397">MRRKGGVLSKHSKTFQARCSLVVELWHQDRRTTGLKPNFTEDPSCVKILVHVKSVVLGQNPSSCWGDEVWRMEGSSSCRPRCPYYGTKINWYTKITPPSLASISRLIQHQMNARLLAFLKMVPFCKARGSARIPRLHGKALFRA</sequence>